<name>A0A1V9X0R5_9ACAR</name>
<dbReference type="SUPFAM" id="SSF49854">
    <property type="entry name" value="Spermadhesin, CUB domain"/>
    <property type="match status" value="1"/>
</dbReference>
<organism evidence="6 7">
    <name type="scientific">Tropilaelaps mercedesae</name>
    <dbReference type="NCBI Taxonomy" id="418985"/>
    <lineage>
        <taxon>Eukaryota</taxon>
        <taxon>Metazoa</taxon>
        <taxon>Ecdysozoa</taxon>
        <taxon>Arthropoda</taxon>
        <taxon>Chelicerata</taxon>
        <taxon>Arachnida</taxon>
        <taxon>Acari</taxon>
        <taxon>Parasitiformes</taxon>
        <taxon>Mesostigmata</taxon>
        <taxon>Gamasina</taxon>
        <taxon>Dermanyssoidea</taxon>
        <taxon>Laelapidae</taxon>
        <taxon>Tropilaelaps</taxon>
    </lineage>
</organism>
<evidence type="ECO:0000256" key="2">
    <source>
        <dbReference type="PROSITE-ProRule" id="PRU00059"/>
    </source>
</evidence>
<keyword evidence="7" id="KW-1185">Reference proteome</keyword>
<evidence type="ECO:0000259" key="5">
    <source>
        <dbReference type="PROSITE" id="PS01180"/>
    </source>
</evidence>
<reference evidence="6 7" key="1">
    <citation type="journal article" date="2017" name="Gigascience">
        <title>Draft genome of the honey bee ectoparasitic mite, Tropilaelaps mercedesae, is shaped by the parasitic life history.</title>
        <authorList>
            <person name="Dong X."/>
            <person name="Armstrong S.D."/>
            <person name="Xia D."/>
            <person name="Makepeace B.L."/>
            <person name="Darby A.C."/>
            <person name="Kadowaki T."/>
        </authorList>
    </citation>
    <scope>NUCLEOTIDE SEQUENCE [LARGE SCALE GENOMIC DNA]</scope>
    <source>
        <strain evidence="6">Wuxi-XJTLU</strain>
    </source>
</reference>
<proteinExistence type="predicted"/>
<evidence type="ECO:0000256" key="3">
    <source>
        <dbReference type="SAM" id="MobiDB-lite"/>
    </source>
</evidence>
<feature type="region of interest" description="Disordered" evidence="3">
    <location>
        <begin position="1"/>
        <end position="20"/>
    </location>
</feature>
<dbReference type="Gene3D" id="2.60.120.290">
    <property type="entry name" value="Spermadhesin, CUB domain"/>
    <property type="match status" value="2"/>
</dbReference>
<feature type="transmembrane region" description="Helical" evidence="4">
    <location>
        <begin position="137"/>
        <end position="154"/>
    </location>
</feature>
<dbReference type="InterPro" id="IPR000859">
    <property type="entry name" value="CUB_dom"/>
</dbReference>
<keyword evidence="4" id="KW-1133">Transmembrane helix</keyword>
<dbReference type="InParanoid" id="A0A1V9X0R5"/>
<keyword evidence="4" id="KW-0472">Membrane</keyword>
<evidence type="ECO:0000313" key="7">
    <source>
        <dbReference type="Proteomes" id="UP000192247"/>
    </source>
</evidence>
<feature type="domain" description="CUB" evidence="5">
    <location>
        <begin position="217"/>
        <end position="336"/>
    </location>
</feature>
<dbReference type="OrthoDB" id="2105077at2759"/>
<comment type="caution">
    <text evidence="2">Lacks conserved residue(s) required for the propagation of feature annotation.</text>
</comment>
<feature type="domain" description="CUB" evidence="5">
    <location>
        <begin position="348"/>
        <end position="486"/>
    </location>
</feature>
<dbReference type="Proteomes" id="UP000192247">
    <property type="component" value="Unassembled WGS sequence"/>
</dbReference>
<dbReference type="InterPro" id="IPR035914">
    <property type="entry name" value="Sperma_CUB_dom_sf"/>
</dbReference>
<gene>
    <name evidence="6" type="ORF">BIW11_13842</name>
</gene>
<feature type="non-terminal residue" evidence="6">
    <location>
        <position position="1"/>
    </location>
</feature>
<keyword evidence="4" id="KW-0812">Transmembrane</keyword>
<dbReference type="Pfam" id="PF26080">
    <property type="entry name" value="CUB_animal"/>
    <property type="match status" value="1"/>
</dbReference>
<protein>
    <recommendedName>
        <fullName evidence="5">CUB domain-containing protein</fullName>
    </recommendedName>
</protein>
<dbReference type="PANTHER" id="PTHR33236">
    <property type="entry name" value="INTRAFLAGELLAR TRANSPORT PROTEIN 122 FAMILY PROTEIN-RELATED"/>
    <property type="match status" value="1"/>
</dbReference>
<dbReference type="PROSITE" id="PS01180">
    <property type="entry name" value="CUB"/>
    <property type="match status" value="2"/>
</dbReference>
<keyword evidence="1" id="KW-1015">Disulfide bond</keyword>
<accession>A0A1V9X0R5</accession>
<feature type="region of interest" description="Disordered" evidence="3">
    <location>
        <begin position="26"/>
        <end position="47"/>
    </location>
</feature>
<comment type="caution">
    <text evidence="6">The sequence shown here is derived from an EMBL/GenBank/DDBJ whole genome shotgun (WGS) entry which is preliminary data.</text>
</comment>
<evidence type="ECO:0000256" key="1">
    <source>
        <dbReference type="ARBA" id="ARBA00023157"/>
    </source>
</evidence>
<dbReference type="AlphaFoldDB" id="A0A1V9X0R5"/>
<evidence type="ECO:0000313" key="6">
    <source>
        <dbReference type="EMBL" id="OQR66922.1"/>
    </source>
</evidence>
<feature type="region of interest" description="Disordered" evidence="3">
    <location>
        <begin position="101"/>
        <end position="130"/>
    </location>
</feature>
<dbReference type="STRING" id="418985.A0A1V9X0R5"/>
<dbReference type="EMBL" id="MNPL01030623">
    <property type="protein sequence ID" value="OQR66922.1"/>
    <property type="molecule type" value="Genomic_DNA"/>
</dbReference>
<evidence type="ECO:0000256" key="4">
    <source>
        <dbReference type="SAM" id="Phobius"/>
    </source>
</evidence>
<sequence>LKKEGGAQPFPGTAITEGHGKHLALRRTARSGTQQRRTAKASRAGVDPRMISVARKSEVTGENCFSYIFEPRRHSNEQRVPPPFQHCRARGSDPLALTHIRKPAPARSSSTELRRTVAQRTLQSEHRSGRSSRRMKAMLVIFAALTAFLFLPGTQAQSSRPQLGYFTFLRYRNQECEGRYGQNGTCVTESDCQTRQGIDVGRCAEGYGVCCRVSFTCKMVNKKNETEFVNPSYPNGETGTSTCDVTLEKTPDICQIRLDFIEFSLAQPDEKGLCSRDAFMVRNTVGEKFPILCGENGGQHIYVDMGRQSGNPVVLSVVSTGAHSHERKWRIKVSYIPCGSLDIVPPGCLQNFRSPSAIVRSFNYGSPLNSNVRYLSNLRYSICLRVEENFCSIKWETEGEDSFSFGRPYDSGTSGANCEDDFITIDQGSTYGMGPGEDRFCGIRLHERNVLISHSKPFQLRVTSNSDAAGNSMEAQTGFSLRYTQLPCVD</sequence>
<dbReference type="InterPro" id="IPR058698">
    <property type="entry name" value="CUB_metazoa"/>
</dbReference>
<dbReference type="PANTHER" id="PTHR33236:SF5">
    <property type="entry name" value="CUB DOMAIN-CONTAINING PROTEIN"/>
    <property type="match status" value="1"/>
</dbReference>